<keyword evidence="10" id="KW-0418">Kinase</keyword>
<dbReference type="GO" id="GO:0044210">
    <property type="term" value="P:'de novo' CTP biosynthetic process"/>
    <property type="evidence" value="ECO:0007669"/>
    <property type="project" value="UniProtKB-UniPathway"/>
</dbReference>
<proteinExistence type="inferred from homology"/>
<evidence type="ECO:0000313" key="10">
    <source>
        <dbReference type="EMBL" id="PKU79539.1"/>
    </source>
</evidence>
<reference evidence="10 11" key="2">
    <citation type="journal article" date="2017" name="Nature">
        <title>The Apostasia genome and the evolution of orchids.</title>
        <authorList>
            <person name="Zhang G.Q."/>
            <person name="Liu K.W."/>
            <person name="Li Z."/>
            <person name="Lohaus R."/>
            <person name="Hsiao Y.Y."/>
            <person name="Niu S.C."/>
            <person name="Wang J.Y."/>
            <person name="Lin Y.C."/>
            <person name="Xu Q."/>
            <person name="Chen L.J."/>
            <person name="Yoshida K."/>
            <person name="Fujiwara S."/>
            <person name="Wang Z.W."/>
            <person name="Zhang Y.Q."/>
            <person name="Mitsuda N."/>
            <person name="Wang M."/>
            <person name="Liu G.H."/>
            <person name="Pecoraro L."/>
            <person name="Huang H.X."/>
            <person name="Xiao X.J."/>
            <person name="Lin M."/>
            <person name="Wu X.Y."/>
            <person name="Wu W.L."/>
            <person name="Chen Y.Y."/>
            <person name="Chang S.B."/>
            <person name="Sakamoto S."/>
            <person name="Ohme-Takagi M."/>
            <person name="Yagi M."/>
            <person name="Zeng S.J."/>
            <person name="Shen C.Y."/>
            <person name="Yeh C.M."/>
            <person name="Luo Y.B."/>
            <person name="Tsai W.C."/>
            <person name="Van de Peer Y."/>
            <person name="Liu Z.J."/>
        </authorList>
    </citation>
    <scope>NUCLEOTIDE SEQUENCE [LARGE SCALE GENOMIC DNA]</scope>
    <source>
        <tissue evidence="10">The whole plant</tissue>
    </source>
</reference>
<feature type="region of interest" description="Disordered" evidence="7">
    <location>
        <begin position="100"/>
        <end position="205"/>
    </location>
</feature>
<protein>
    <recommendedName>
        <fullName evidence="3">UMP kinase</fullName>
        <ecNumber evidence="3">2.7.4.22</ecNumber>
    </recommendedName>
    <alternativeName>
        <fullName evidence="5">Uridine monophosphate kinase</fullName>
    </alternativeName>
</protein>
<dbReference type="GO" id="GO:0005737">
    <property type="term" value="C:cytoplasm"/>
    <property type="evidence" value="ECO:0007669"/>
    <property type="project" value="InterPro"/>
</dbReference>
<dbReference type="Pfam" id="PF13837">
    <property type="entry name" value="Myb_DNA-bind_4"/>
    <property type="match status" value="1"/>
</dbReference>
<name>A0A2I0WV50_9ASPA</name>
<dbReference type="InterPro" id="IPR001048">
    <property type="entry name" value="Asp/Glu/Uridylate_kinase"/>
</dbReference>
<dbReference type="Proteomes" id="UP000233837">
    <property type="component" value="Unassembled WGS sequence"/>
</dbReference>
<dbReference type="PANTHER" id="PTHR42833">
    <property type="entry name" value="URIDYLATE KINASE"/>
    <property type="match status" value="1"/>
</dbReference>
<dbReference type="CDD" id="cd04254">
    <property type="entry name" value="AAK_UMPK-PyrH-Ec"/>
    <property type="match status" value="1"/>
</dbReference>
<dbReference type="InterPro" id="IPR044822">
    <property type="entry name" value="Myb_DNA-bind_4"/>
</dbReference>
<keyword evidence="6" id="KW-0175">Coiled coil</keyword>
<dbReference type="Gene3D" id="3.40.1160.10">
    <property type="entry name" value="Acetylglutamate kinase-like"/>
    <property type="match status" value="1"/>
</dbReference>
<feature type="domain" description="Myb/SANT-like DNA-binding" evidence="9">
    <location>
        <begin position="206"/>
        <end position="298"/>
    </location>
</feature>
<dbReference type="STRING" id="906689.A0A2I0WV50"/>
<dbReference type="Gene3D" id="1.10.10.60">
    <property type="entry name" value="Homeodomain-like"/>
    <property type="match status" value="1"/>
</dbReference>
<dbReference type="AlphaFoldDB" id="A0A2I0WV50"/>
<feature type="compositionally biased region" description="Low complexity" evidence="7">
    <location>
        <begin position="133"/>
        <end position="156"/>
    </location>
</feature>
<dbReference type="FunFam" id="1.10.10.60:FF:000238">
    <property type="entry name" value="Aspartate/glutamate/uridylate kinase family protein"/>
    <property type="match status" value="1"/>
</dbReference>
<sequence length="593" mass="64862">MASCDDDFSLLGDEVHSHHPHHQQQRQDSESVAAGAAAGVLNFSTHRYVSKANVPIHSRSLVFNNIIRKKVPIGPVGDDQDQVGYAEAFVPTDVNTQSHCFADDDPVSNPFEPLHPREDDGVDGDNSPDRRCSAAAAAAVASVSHFHYQQQQQQQQPLEASHAEKKRRDRDELSDEESPYGYNMSNKRSRSSSVAPSSSGDYRKDREEWSDSAIGCLLDAFTEKYIQLNRGNLRGRDWEDVAATVSERCEKQKSGKTVEQCKNKVDNLKKRYKVECQRLSSGSIAVSHWLWFKKMEQIVGSSSSSKTAVDDDKAAALGDSCPASRQLKRYPGTSPGSSSLTSNIKLKSLPNPRWKRAVLKISGSALAGTGPQNVDPKVMMLIAKEVAMASRVGVEVAIVVGFRNFFCGDAWVAATDTDRTTLYQVGMMASTMNALLLQASFEKIGIESRVQTAFMMQEIADLYIRQRAIRHLEKGRIVIFGGIGTGSGSSLFSTDTAAALRASEINADAVLKGTTSDGAYICHSRNESSTFEHISFRDLANRGFTSMDMTAISFCEESNIPVVLFNLLEPGNISRALCGDQVGTLIDQSGRIS</sequence>
<dbReference type="InterPro" id="IPR015963">
    <property type="entry name" value="Uridylate_kinase_bac"/>
</dbReference>
<evidence type="ECO:0000256" key="4">
    <source>
        <dbReference type="ARBA" id="ARBA00022975"/>
    </source>
</evidence>
<dbReference type="FunFam" id="3.40.1160.10:FF:000028">
    <property type="entry name" value="Uridylate kinase isoform A"/>
    <property type="match status" value="1"/>
</dbReference>
<evidence type="ECO:0000313" key="11">
    <source>
        <dbReference type="Proteomes" id="UP000233837"/>
    </source>
</evidence>
<gene>
    <name evidence="10" type="ORF">MA16_Dca000885</name>
</gene>
<evidence type="ECO:0000256" key="7">
    <source>
        <dbReference type="SAM" id="MobiDB-lite"/>
    </source>
</evidence>
<evidence type="ECO:0000256" key="5">
    <source>
        <dbReference type="ARBA" id="ARBA00032092"/>
    </source>
</evidence>
<dbReference type="EMBL" id="KZ502442">
    <property type="protein sequence ID" value="PKU79539.1"/>
    <property type="molecule type" value="Genomic_DNA"/>
</dbReference>
<comment type="similarity">
    <text evidence="2">Belongs to the UMP kinase family.</text>
</comment>
<evidence type="ECO:0000256" key="2">
    <source>
        <dbReference type="ARBA" id="ARBA00007614"/>
    </source>
</evidence>
<feature type="domain" description="Aspartate/glutamate/uridylate kinase" evidence="8">
    <location>
        <begin position="355"/>
        <end position="566"/>
    </location>
</feature>
<dbReference type="EC" id="2.7.4.22" evidence="3"/>
<accession>A0A2I0WV50</accession>
<dbReference type="InterPro" id="IPR036393">
    <property type="entry name" value="AceGlu_kinase-like_sf"/>
</dbReference>
<organism evidence="10 11">
    <name type="scientific">Dendrobium catenatum</name>
    <dbReference type="NCBI Taxonomy" id="906689"/>
    <lineage>
        <taxon>Eukaryota</taxon>
        <taxon>Viridiplantae</taxon>
        <taxon>Streptophyta</taxon>
        <taxon>Embryophyta</taxon>
        <taxon>Tracheophyta</taxon>
        <taxon>Spermatophyta</taxon>
        <taxon>Magnoliopsida</taxon>
        <taxon>Liliopsida</taxon>
        <taxon>Asparagales</taxon>
        <taxon>Orchidaceae</taxon>
        <taxon>Epidendroideae</taxon>
        <taxon>Malaxideae</taxon>
        <taxon>Dendrobiinae</taxon>
        <taxon>Dendrobium</taxon>
    </lineage>
</organism>
<feature type="coiled-coil region" evidence="6">
    <location>
        <begin position="251"/>
        <end position="278"/>
    </location>
</feature>
<reference evidence="10 11" key="1">
    <citation type="journal article" date="2016" name="Sci. Rep.">
        <title>The Dendrobium catenatum Lindl. genome sequence provides insights into polysaccharide synthase, floral development and adaptive evolution.</title>
        <authorList>
            <person name="Zhang G.Q."/>
            <person name="Xu Q."/>
            <person name="Bian C."/>
            <person name="Tsai W.C."/>
            <person name="Yeh C.M."/>
            <person name="Liu K.W."/>
            <person name="Yoshida K."/>
            <person name="Zhang L.S."/>
            <person name="Chang S.B."/>
            <person name="Chen F."/>
            <person name="Shi Y."/>
            <person name="Su Y.Y."/>
            <person name="Zhang Y.Q."/>
            <person name="Chen L.J."/>
            <person name="Yin Y."/>
            <person name="Lin M."/>
            <person name="Huang H."/>
            <person name="Deng H."/>
            <person name="Wang Z.W."/>
            <person name="Zhu S.L."/>
            <person name="Zhao X."/>
            <person name="Deng C."/>
            <person name="Niu S.C."/>
            <person name="Huang J."/>
            <person name="Wang M."/>
            <person name="Liu G.H."/>
            <person name="Yang H.J."/>
            <person name="Xiao X.J."/>
            <person name="Hsiao Y.Y."/>
            <person name="Wu W.L."/>
            <person name="Chen Y.Y."/>
            <person name="Mitsuda N."/>
            <person name="Ohme-Takagi M."/>
            <person name="Luo Y.B."/>
            <person name="Van de Peer Y."/>
            <person name="Liu Z.J."/>
        </authorList>
    </citation>
    <scope>NUCLEOTIDE SEQUENCE [LARGE SCALE GENOMIC DNA]</scope>
    <source>
        <tissue evidence="10">The whole plant</tissue>
    </source>
</reference>
<evidence type="ECO:0000259" key="9">
    <source>
        <dbReference type="Pfam" id="PF13837"/>
    </source>
</evidence>
<evidence type="ECO:0000256" key="3">
    <source>
        <dbReference type="ARBA" id="ARBA00012899"/>
    </source>
</evidence>
<evidence type="ECO:0000259" key="8">
    <source>
        <dbReference type="Pfam" id="PF00696"/>
    </source>
</evidence>
<dbReference type="GO" id="GO:0006225">
    <property type="term" value="P:UDP biosynthetic process"/>
    <property type="evidence" value="ECO:0007669"/>
    <property type="project" value="TreeGrafter"/>
</dbReference>
<dbReference type="SUPFAM" id="SSF53633">
    <property type="entry name" value="Carbamate kinase-like"/>
    <property type="match status" value="1"/>
</dbReference>
<evidence type="ECO:0000256" key="6">
    <source>
        <dbReference type="SAM" id="Coils"/>
    </source>
</evidence>
<comment type="pathway">
    <text evidence="1">Pyrimidine metabolism; CTP biosynthesis via de novo pathway; UDP from UMP (UMPK route): step 1/1.</text>
</comment>
<dbReference type="GO" id="GO:0033862">
    <property type="term" value="F:UMP kinase activity"/>
    <property type="evidence" value="ECO:0007669"/>
    <property type="project" value="UniProtKB-EC"/>
</dbReference>
<evidence type="ECO:0000256" key="1">
    <source>
        <dbReference type="ARBA" id="ARBA00004791"/>
    </source>
</evidence>
<dbReference type="OrthoDB" id="409889at2759"/>
<keyword evidence="10" id="KW-0808">Transferase</keyword>
<dbReference type="Pfam" id="PF00696">
    <property type="entry name" value="AA_kinase"/>
    <property type="match status" value="1"/>
</dbReference>
<dbReference type="UniPathway" id="UPA00159">
    <property type="reaction ID" value="UER00275"/>
</dbReference>
<feature type="region of interest" description="Disordered" evidence="7">
    <location>
        <begin position="11"/>
        <end position="33"/>
    </location>
</feature>
<keyword evidence="11" id="KW-1185">Reference proteome</keyword>
<keyword evidence="4" id="KW-0665">Pyrimidine biosynthesis</keyword>
<dbReference type="PANTHER" id="PTHR42833:SF1">
    <property type="entry name" value="UMP KINASE"/>
    <property type="match status" value="1"/>
</dbReference>